<dbReference type="EMBL" id="BK015904">
    <property type="protein sequence ID" value="DAD72666.1"/>
    <property type="molecule type" value="Genomic_DNA"/>
</dbReference>
<sequence>MLLRRHKINAATLCNVEAEKEVQKTTYGDELNYEEEPDKFPCSSSFTKTSINRMSTAELQELAEEQGIEDATEISGSELKKILIEKFRL</sequence>
<organism evidence="1">
    <name type="scientific">Siphoviridae sp. ct7EW56</name>
    <dbReference type="NCBI Taxonomy" id="2827562"/>
    <lineage>
        <taxon>Viruses</taxon>
        <taxon>Duplodnaviria</taxon>
        <taxon>Heunggongvirae</taxon>
        <taxon>Uroviricota</taxon>
        <taxon>Caudoviricetes</taxon>
    </lineage>
</organism>
<protein>
    <submittedName>
        <fullName evidence="1">Rho termination factor, N-terminal domain</fullName>
    </submittedName>
</protein>
<reference evidence="1" key="1">
    <citation type="journal article" date="2021" name="Proc. Natl. Acad. Sci. U.S.A.">
        <title>A Catalog of Tens of Thousands of Viruses from Human Metagenomes Reveals Hidden Associations with Chronic Diseases.</title>
        <authorList>
            <person name="Tisza M.J."/>
            <person name="Buck C.B."/>
        </authorList>
    </citation>
    <scope>NUCLEOTIDE SEQUENCE</scope>
    <source>
        <strain evidence="1">Ct7EW56</strain>
    </source>
</reference>
<accession>A0A8S5LRV0</accession>
<proteinExistence type="predicted"/>
<evidence type="ECO:0000313" key="1">
    <source>
        <dbReference type="EMBL" id="DAD72666.1"/>
    </source>
</evidence>
<name>A0A8S5LRV0_9CAUD</name>